<protein>
    <submittedName>
        <fullName evidence="2">Uncharacterized protein</fullName>
    </submittedName>
</protein>
<keyword evidence="1" id="KW-0812">Transmembrane</keyword>
<accession>A0A654IK00</accession>
<keyword evidence="1" id="KW-0472">Membrane</keyword>
<organism evidence="2">
    <name type="scientific">Mycoplasma feriruminatoris</name>
    <dbReference type="NCBI Taxonomy" id="1179777"/>
    <lineage>
        <taxon>Bacteria</taxon>
        <taxon>Bacillati</taxon>
        <taxon>Mycoplasmatota</taxon>
        <taxon>Mollicutes</taxon>
        <taxon>Mycoplasmataceae</taxon>
        <taxon>Mycoplasma</taxon>
    </lineage>
</organism>
<dbReference type="AlphaFoldDB" id="A0A654IK00"/>
<sequence length="109" mass="12814">MLLKGKIILTSVISSLALVSISGFIGYKIGLINNVEYKNRNKRLLRIIGFNRLDTSDDWIDYRRGYSYQGEFKKRGDELLLIKDNIYKINSENSKVTFFYNREMKFISM</sequence>
<gene>
    <name evidence="2" type="ORF">MF5295_00312</name>
</gene>
<reference evidence="2" key="1">
    <citation type="submission" date="2019-11" db="EMBL/GenBank/DDBJ databases">
        <authorList>
            <person name="Falquet L."/>
            <person name="Falquet L."/>
        </authorList>
    </citation>
    <scope>NUCLEOTIDE SEQUENCE</scope>
    <source>
        <strain evidence="2">8756-13</strain>
    </source>
</reference>
<evidence type="ECO:0000256" key="1">
    <source>
        <dbReference type="SAM" id="Phobius"/>
    </source>
</evidence>
<evidence type="ECO:0000313" key="2">
    <source>
        <dbReference type="EMBL" id="VZR97439.1"/>
    </source>
</evidence>
<proteinExistence type="predicted"/>
<dbReference type="EMBL" id="LR739235">
    <property type="protein sequence ID" value="VZR97439.1"/>
    <property type="molecule type" value="Genomic_DNA"/>
</dbReference>
<name>A0A654IK00_9MOLU</name>
<feature type="transmembrane region" description="Helical" evidence="1">
    <location>
        <begin position="7"/>
        <end position="27"/>
    </location>
</feature>
<keyword evidence="1" id="KW-1133">Transmembrane helix</keyword>